<dbReference type="InterPro" id="IPR032675">
    <property type="entry name" value="LRR_dom_sf"/>
</dbReference>
<proteinExistence type="predicted"/>
<dbReference type="Gene3D" id="3.80.10.10">
    <property type="entry name" value="Ribonuclease Inhibitor"/>
    <property type="match status" value="1"/>
</dbReference>
<evidence type="ECO:0000313" key="1">
    <source>
        <dbReference type="EMBL" id="KAL3497675.1"/>
    </source>
</evidence>
<evidence type="ECO:0000313" key="2">
    <source>
        <dbReference type="Proteomes" id="UP001630127"/>
    </source>
</evidence>
<dbReference type="EMBL" id="JBJUIK010000017">
    <property type="protein sequence ID" value="KAL3497675.1"/>
    <property type="molecule type" value="Genomic_DNA"/>
</dbReference>
<dbReference type="Proteomes" id="UP001630127">
    <property type="component" value="Unassembled WGS sequence"/>
</dbReference>
<sequence>MPRWITHLQDLVRISLICSELRQDPLESLQHLPNLVQVILKRAYQGEGLCFTFKAGGFLKLKDLYLEDLKRLRWMRAEEGAILQEIPLLKELPLGQLQKQELAYMSS</sequence>
<dbReference type="AlphaFoldDB" id="A0ABD2XUD3"/>
<reference evidence="1 2" key="1">
    <citation type="submission" date="2024-11" db="EMBL/GenBank/DDBJ databases">
        <title>A near-complete genome assembly of Cinchona calisaya.</title>
        <authorList>
            <person name="Lian D.C."/>
            <person name="Zhao X.W."/>
            <person name="Wei L."/>
        </authorList>
    </citation>
    <scope>NUCLEOTIDE SEQUENCE [LARGE SCALE GENOMIC DNA]</scope>
    <source>
        <tissue evidence="1">Nenye</tissue>
    </source>
</reference>
<accession>A0ABD2XUD3</accession>
<gene>
    <name evidence="1" type="ORF">ACH5RR_040407</name>
</gene>
<organism evidence="1 2">
    <name type="scientific">Cinchona calisaya</name>
    <dbReference type="NCBI Taxonomy" id="153742"/>
    <lineage>
        <taxon>Eukaryota</taxon>
        <taxon>Viridiplantae</taxon>
        <taxon>Streptophyta</taxon>
        <taxon>Embryophyta</taxon>
        <taxon>Tracheophyta</taxon>
        <taxon>Spermatophyta</taxon>
        <taxon>Magnoliopsida</taxon>
        <taxon>eudicotyledons</taxon>
        <taxon>Gunneridae</taxon>
        <taxon>Pentapetalae</taxon>
        <taxon>asterids</taxon>
        <taxon>lamiids</taxon>
        <taxon>Gentianales</taxon>
        <taxon>Rubiaceae</taxon>
        <taxon>Cinchonoideae</taxon>
        <taxon>Cinchoneae</taxon>
        <taxon>Cinchona</taxon>
    </lineage>
</organism>
<name>A0ABD2XUD3_9GENT</name>
<comment type="caution">
    <text evidence="1">The sequence shown here is derived from an EMBL/GenBank/DDBJ whole genome shotgun (WGS) entry which is preliminary data.</text>
</comment>
<protein>
    <submittedName>
        <fullName evidence="1">Uncharacterized protein</fullName>
    </submittedName>
</protein>
<keyword evidence="2" id="KW-1185">Reference proteome</keyword>